<dbReference type="Pfam" id="PF01522">
    <property type="entry name" value="Polysacc_deac_1"/>
    <property type="match status" value="1"/>
</dbReference>
<protein>
    <submittedName>
        <fullName evidence="3">Polysaccharide deacetylase</fullName>
    </submittedName>
</protein>
<dbReference type="Proteomes" id="UP000217257">
    <property type="component" value="Chromosome"/>
</dbReference>
<evidence type="ECO:0000313" key="4">
    <source>
        <dbReference type="Proteomes" id="UP000217257"/>
    </source>
</evidence>
<dbReference type="KEGG" id="cfus:CYFUS_002362"/>
<dbReference type="GO" id="GO:0016810">
    <property type="term" value="F:hydrolase activity, acting on carbon-nitrogen (but not peptide) bonds"/>
    <property type="evidence" value="ECO:0007669"/>
    <property type="project" value="InterPro"/>
</dbReference>
<dbReference type="Gene3D" id="3.20.20.370">
    <property type="entry name" value="Glycoside hydrolase/deacetylase"/>
    <property type="match status" value="1"/>
</dbReference>
<sequence length="263" mass="29242">MTRKRWMRWVIAIPLGVLVLLAGAWQLSRSWTFQVFGELHAHVDTTERVVALTFDDGPKPGQTEAVLDILKRHGVKATFFLVGQNLARHPELAARALDEGHELGNHSYSHHRLIFKSPSYVRREIDKTDALLRAVGVQGDILFRPPYGKKLLVLPWLLARAHRKDILFDVVPRDDETQDVALLTSRVMASVRPGSILLFHDGGRDKPGTLQAVDLVLEKLRAQGYRFVTVSELLALPGANPSPSATSASESSRQPPIGTSRDT</sequence>
<dbReference type="PANTHER" id="PTHR10587:SF125">
    <property type="entry name" value="POLYSACCHARIDE DEACETYLASE YHEN-RELATED"/>
    <property type="match status" value="1"/>
</dbReference>
<proteinExistence type="predicted"/>
<feature type="domain" description="NodB homology" evidence="2">
    <location>
        <begin position="48"/>
        <end position="228"/>
    </location>
</feature>
<name>A0A250J0G7_9BACT</name>
<dbReference type="EMBL" id="CP022098">
    <property type="protein sequence ID" value="ATB36947.1"/>
    <property type="molecule type" value="Genomic_DNA"/>
</dbReference>
<dbReference type="InterPro" id="IPR002509">
    <property type="entry name" value="NODB_dom"/>
</dbReference>
<dbReference type="InterPro" id="IPR050248">
    <property type="entry name" value="Polysacc_deacetylase_ArnD"/>
</dbReference>
<dbReference type="SUPFAM" id="SSF88713">
    <property type="entry name" value="Glycoside hydrolase/deacetylase"/>
    <property type="match status" value="1"/>
</dbReference>
<accession>A0A250J0G7</accession>
<dbReference type="AlphaFoldDB" id="A0A250J0G7"/>
<dbReference type="PROSITE" id="PS51677">
    <property type="entry name" value="NODB"/>
    <property type="match status" value="1"/>
</dbReference>
<gene>
    <name evidence="3" type="ORF">CYFUS_002362</name>
</gene>
<evidence type="ECO:0000259" key="2">
    <source>
        <dbReference type="PROSITE" id="PS51677"/>
    </source>
</evidence>
<organism evidence="3 4">
    <name type="scientific">Cystobacter fuscus</name>
    <dbReference type="NCBI Taxonomy" id="43"/>
    <lineage>
        <taxon>Bacteria</taxon>
        <taxon>Pseudomonadati</taxon>
        <taxon>Myxococcota</taxon>
        <taxon>Myxococcia</taxon>
        <taxon>Myxococcales</taxon>
        <taxon>Cystobacterineae</taxon>
        <taxon>Archangiaceae</taxon>
        <taxon>Cystobacter</taxon>
    </lineage>
</organism>
<dbReference type="PANTHER" id="PTHR10587">
    <property type="entry name" value="GLYCOSYL TRANSFERASE-RELATED"/>
    <property type="match status" value="1"/>
</dbReference>
<dbReference type="InterPro" id="IPR011330">
    <property type="entry name" value="Glyco_hydro/deAcase_b/a-brl"/>
</dbReference>
<dbReference type="GO" id="GO:0005975">
    <property type="term" value="P:carbohydrate metabolic process"/>
    <property type="evidence" value="ECO:0007669"/>
    <property type="project" value="InterPro"/>
</dbReference>
<feature type="region of interest" description="Disordered" evidence="1">
    <location>
        <begin position="239"/>
        <end position="263"/>
    </location>
</feature>
<evidence type="ECO:0000256" key="1">
    <source>
        <dbReference type="SAM" id="MobiDB-lite"/>
    </source>
</evidence>
<evidence type="ECO:0000313" key="3">
    <source>
        <dbReference type="EMBL" id="ATB36947.1"/>
    </source>
</evidence>
<reference evidence="3 4" key="1">
    <citation type="submission" date="2017-06" db="EMBL/GenBank/DDBJ databases">
        <title>Sequencing and comparative analysis of myxobacterial genomes.</title>
        <authorList>
            <person name="Rupp O."/>
            <person name="Goesmann A."/>
            <person name="Sogaard-Andersen L."/>
        </authorList>
    </citation>
    <scope>NUCLEOTIDE SEQUENCE [LARGE SCALE GENOMIC DNA]</scope>
    <source>
        <strain evidence="3 4">DSM 52655</strain>
    </source>
</reference>
<feature type="compositionally biased region" description="Low complexity" evidence="1">
    <location>
        <begin position="239"/>
        <end position="252"/>
    </location>
</feature>